<protein>
    <recommendedName>
        <fullName evidence="5">Low temperature requirement A</fullName>
    </recommendedName>
</protein>
<keyword evidence="2" id="KW-0812">Transmembrane</keyword>
<dbReference type="GeneID" id="37272467"/>
<name>A0A316ZGD2_9BASI</name>
<dbReference type="EMBL" id="KZ819284">
    <property type="protein sequence ID" value="PWO00818.1"/>
    <property type="molecule type" value="Genomic_DNA"/>
</dbReference>
<dbReference type="Pfam" id="PF06772">
    <property type="entry name" value="LtrA"/>
    <property type="match status" value="1"/>
</dbReference>
<gene>
    <name evidence="3" type="ORF">FA09DRAFT_358177</name>
</gene>
<dbReference type="OrthoDB" id="191995at2759"/>
<dbReference type="PANTHER" id="PTHR36840:SF1">
    <property type="entry name" value="BLL5714 PROTEIN"/>
    <property type="match status" value="1"/>
</dbReference>
<dbReference type="STRING" id="58919.A0A316ZGD2"/>
<evidence type="ECO:0000256" key="2">
    <source>
        <dbReference type="SAM" id="Phobius"/>
    </source>
</evidence>
<dbReference type="AlphaFoldDB" id="A0A316ZGD2"/>
<keyword evidence="2" id="KW-1133">Transmembrane helix</keyword>
<feature type="transmembrane region" description="Helical" evidence="2">
    <location>
        <begin position="204"/>
        <end position="225"/>
    </location>
</feature>
<feature type="transmembrane region" description="Helical" evidence="2">
    <location>
        <begin position="332"/>
        <end position="350"/>
    </location>
</feature>
<feature type="transmembrane region" description="Helical" evidence="2">
    <location>
        <begin position="403"/>
        <end position="423"/>
    </location>
</feature>
<proteinExistence type="predicted"/>
<feature type="transmembrane region" description="Helical" evidence="2">
    <location>
        <begin position="141"/>
        <end position="162"/>
    </location>
</feature>
<feature type="transmembrane region" description="Helical" evidence="2">
    <location>
        <begin position="113"/>
        <end position="129"/>
    </location>
</feature>
<feature type="region of interest" description="Disordered" evidence="1">
    <location>
        <begin position="1"/>
        <end position="27"/>
    </location>
</feature>
<sequence>MPVSHSSAPHAGGSSHDGAGPAAAATHHPHHLKYGAITTSGFAPGELQAHEHEHLDEPARRRLLRDRTSELIDAEARRIHSQRRYLFRKPRPLQYFRGTTLVRDDSERASGRLELFFDLTFVGIIAVLAEEVIAEPTGSSLVRYLITYTTAFYVWTFMREIFNAFYKDDLSQRMLVLTVMAALVVFGNNATLVNLPYTESPARAAAVGAYLIAEGAIFFTCFMYSFHVKAYRLQLRASCLGWVITAALYIGAIFVSTRAAIAMSVVAIFIEWAVWCTVYSPWFKRKMKLAYSSGLNIEHEVERFNDFITLVMGEFLYSVFKGSPAGLGMHLSTLRAVLAVAVAFCFQLFYMQGASSKAFVHPIRHSVRTVIPWFTLHLPIVSALTLCGDSMADLTKEQFVPQAIRWITCGTYAIGMLGMWALAMLEQETDMPGELWVRKNLRLLPRLAAGFVAIFLPLTPQGGEPEHGEEGPVHLVRLLRRAVEEGAGSAGEASPEGAASGFTAASLDSTRLLAVLAGMSLLVLLWEMISSLDGPNAPHESAHEGLLAAIDTGHTSTHVLQTPAWRGFPTIAEPGCATVDRSHQRSHGDDEVVCEWHRTVSGPAEGQDTPRKPTPGHAV</sequence>
<evidence type="ECO:0000256" key="1">
    <source>
        <dbReference type="SAM" id="MobiDB-lite"/>
    </source>
</evidence>
<feature type="transmembrane region" description="Helical" evidence="2">
    <location>
        <begin position="237"/>
        <end position="255"/>
    </location>
</feature>
<dbReference type="PANTHER" id="PTHR36840">
    <property type="entry name" value="BLL5714 PROTEIN"/>
    <property type="match status" value="1"/>
</dbReference>
<keyword evidence="2" id="KW-0472">Membrane</keyword>
<evidence type="ECO:0000313" key="3">
    <source>
        <dbReference type="EMBL" id="PWO00818.1"/>
    </source>
</evidence>
<feature type="compositionally biased region" description="Low complexity" evidence="1">
    <location>
        <begin position="1"/>
        <end position="26"/>
    </location>
</feature>
<dbReference type="RefSeq" id="XP_025601096.1">
    <property type="nucleotide sequence ID" value="XM_025744923.1"/>
</dbReference>
<feature type="region of interest" description="Disordered" evidence="1">
    <location>
        <begin position="599"/>
        <end position="619"/>
    </location>
</feature>
<feature type="transmembrane region" description="Helical" evidence="2">
    <location>
        <begin position="174"/>
        <end position="192"/>
    </location>
</feature>
<evidence type="ECO:0008006" key="5">
    <source>
        <dbReference type="Google" id="ProtNLM"/>
    </source>
</evidence>
<feature type="transmembrane region" description="Helical" evidence="2">
    <location>
        <begin position="370"/>
        <end position="391"/>
    </location>
</feature>
<accession>A0A316ZGD2</accession>
<evidence type="ECO:0000313" key="4">
    <source>
        <dbReference type="Proteomes" id="UP000245946"/>
    </source>
</evidence>
<dbReference type="InterPro" id="IPR010640">
    <property type="entry name" value="Low_temperature_requirement_A"/>
</dbReference>
<organism evidence="3 4">
    <name type="scientific">Tilletiopsis washingtonensis</name>
    <dbReference type="NCBI Taxonomy" id="58919"/>
    <lineage>
        <taxon>Eukaryota</taxon>
        <taxon>Fungi</taxon>
        <taxon>Dikarya</taxon>
        <taxon>Basidiomycota</taxon>
        <taxon>Ustilaginomycotina</taxon>
        <taxon>Exobasidiomycetes</taxon>
        <taxon>Entylomatales</taxon>
        <taxon>Entylomatales incertae sedis</taxon>
        <taxon>Tilletiopsis</taxon>
    </lineage>
</organism>
<dbReference type="Proteomes" id="UP000245946">
    <property type="component" value="Unassembled WGS sequence"/>
</dbReference>
<keyword evidence="4" id="KW-1185">Reference proteome</keyword>
<feature type="transmembrane region" description="Helical" evidence="2">
    <location>
        <begin position="261"/>
        <end position="283"/>
    </location>
</feature>
<reference evidence="3 4" key="1">
    <citation type="journal article" date="2018" name="Mol. Biol. Evol.">
        <title>Broad Genomic Sampling Reveals a Smut Pathogenic Ancestry of the Fungal Clade Ustilaginomycotina.</title>
        <authorList>
            <person name="Kijpornyongpan T."/>
            <person name="Mondo S.J."/>
            <person name="Barry K."/>
            <person name="Sandor L."/>
            <person name="Lee J."/>
            <person name="Lipzen A."/>
            <person name="Pangilinan J."/>
            <person name="LaButti K."/>
            <person name="Hainaut M."/>
            <person name="Henrissat B."/>
            <person name="Grigoriev I.V."/>
            <person name="Spatafora J.W."/>
            <person name="Aime M.C."/>
        </authorList>
    </citation>
    <scope>NUCLEOTIDE SEQUENCE [LARGE SCALE GENOMIC DNA]</scope>
    <source>
        <strain evidence="3 4">MCA 4186</strain>
    </source>
</reference>